<keyword evidence="1" id="KW-0479">Metal-binding</keyword>
<evidence type="ECO:0000313" key="8">
    <source>
        <dbReference type="EMBL" id="KZT29591.1"/>
    </source>
</evidence>
<dbReference type="STRING" id="1314782.A0A165VF84"/>
<dbReference type="InterPro" id="IPR036236">
    <property type="entry name" value="Znf_C2H2_sf"/>
</dbReference>
<keyword evidence="2" id="KW-0677">Repeat</keyword>
<keyword evidence="9" id="KW-1185">Reference proteome</keyword>
<dbReference type="GO" id="GO:0008270">
    <property type="term" value="F:zinc ion binding"/>
    <property type="evidence" value="ECO:0007669"/>
    <property type="project" value="UniProtKB-KW"/>
</dbReference>
<dbReference type="PROSITE" id="PS50157">
    <property type="entry name" value="ZINC_FINGER_C2H2_2"/>
    <property type="match status" value="2"/>
</dbReference>
<feature type="region of interest" description="Disordered" evidence="6">
    <location>
        <begin position="11"/>
        <end position="84"/>
    </location>
</feature>
<evidence type="ECO:0000256" key="2">
    <source>
        <dbReference type="ARBA" id="ARBA00022737"/>
    </source>
</evidence>
<dbReference type="SMART" id="SM00355">
    <property type="entry name" value="ZnF_C2H2"/>
    <property type="match status" value="2"/>
</dbReference>
<organism evidence="8 9">
    <name type="scientific">Neolentinus lepideus HHB14362 ss-1</name>
    <dbReference type="NCBI Taxonomy" id="1314782"/>
    <lineage>
        <taxon>Eukaryota</taxon>
        <taxon>Fungi</taxon>
        <taxon>Dikarya</taxon>
        <taxon>Basidiomycota</taxon>
        <taxon>Agaricomycotina</taxon>
        <taxon>Agaricomycetes</taxon>
        <taxon>Gloeophyllales</taxon>
        <taxon>Gloeophyllaceae</taxon>
        <taxon>Neolentinus</taxon>
    </lineage>
</organism>
<feature type="compositionally biased region" description="Polar residues" evidence="6">
    <location>
        <begin position="188"/>
        <end position="197"/>
    </location>
</feature>
<dbReference type="PANTHER" id="PTHR23235:SF120">
    <property type="entry name" value="KRUPPEL-LIKE FACTOR 15"/>
    <property type="match status" value="1"/>
</dbReference>
<dbReference type="GO" id="GO:0000981">
    <property type="term" value="F:DNA-binding transcription factor activity, RNA polymerase II-specific"/>
    <property type="evidence" value="ECO:0007669"/>
    <property type="project" value="UniProtKB-ARBA"/>
</dbReference>
<evidence type="ECO:0000256" key="3">
    <source>
        <dbReference type="ARBA" id="ARBA00022771"/>
    </source>
</evidence>
<dbReference type="AlphaFoldDB" id="A0A165VF84"/>
<dbReference type="InParanoid" id="A0A165VF84"/>
<dbReference type="PROSITE" id="PS00028">
    <property type="entry name" value="ZINC_FINGER_C2H2_1"/>
    <property type="match status" value="2"/>
</dbReference>
<feature type="compositionally biased region" description="Polar residues" evidence="6">
    <location>
        <begin position="108"/>
        <end position="121"/>
    </location>
</feature>
<dbReference type="Proteomes" id="UP000076761">
    <property type="component" value="Unassembled WGS sequence"/>
</dbReference>
<keyword evidence="3 5" id="KW-0863">Zinc-finger</keyword>
<evidence type="ECO:0000256" key="1">
    <source>
        <dbReference type="ARBA" id="ARBA00022723"/>
    </source>
</evidence>
<evidence type="ECO:0000256" key="4">
    <source>
        <dbReference type="ARBA" id="ARBA00022833"/>
    </source>
</evidence>
<evidence type="ECO:0000313" key="9">
    <source>
        <dbReference type="Proteomes" id="UP000076761"/>
    </source>
</evidence>
<evidence type="ECO:0000259" key="7">
    <source>
        <dbReference type="PROSITE" id="PS50157"/>
    </source>
</evidence>
<feature type="region of interest" description="Disordered" evidence="6">
    <location>
        <begin position="164"/>
        <end position="198"/>
    </location>
</feature>
<keyword evidence="4" id="KW-0862">Zinc</keyword>
<evidence type="ECO:0000256" key="6">
    <source>
        <dbReference type="SAM" id="MobiDB-lite"/>
    </source>
</evidence>
<dbReference type="GO" id="GO:0000978">
    <property type="term" value="F:RNA polymerase II cis-regulatory region sequence-specific DNA binding"/>
    <property type="evidence" value="ECO:0007669"/>
    <property type="project" value="TreeGrafter"/>
</dbReference>
<dbReference type="SUPFAM" id="SSF57667">
    <property type="entry name" value="beta-beta-alpha zinc fingers"/>
    <property type="match status" value="1"/>
</dbReference>
<reference evidence="8 9" key="1">
    <citation type="journal article" date="2016" name="Mol. Biol. Evol.">
        <title>Comparative Genomics of Early-Diverging Mushroom-Forming Fungi Provides Insights into the Origins of Lignocellulose Decay Capabilities.</title>
        <authorList>
            <person name="Nagy L.G."/>
            <person name="Riley R."/>
            <person name="Tritt A."/>
            <person name="Adam C."/>
            <person name="Daum C."/>
            <person name="Floudas D."/>
            <person name="Sun H."/>
            <person name="Yadav J.S."/>
            <person name="Pangilinan J."/>
            <person name="Larsson K.H."/>
            <person name="Matsuura K."/>
            <person name="Barry K."/>
            <person name="Labutti K."/>
            <person name="Kuo R."/>
            <person name="Ohm R.A."/>
            <person name="Bhattacharya S.S."/>
            <person name="Shirouzu T."/>
            <person name="Yoshinaga Y."/>
            <person name="Martin F.M."/>
            <person name="Grigoriev I.V."/>
            <person name="Hibbett D.S."/>
        </authorList>
    </citation>
    <scope>NUCLEOTIDE SEQUENCE [LARGE SCALE GENOMIC DNA]</scope>
    <source>
        <strain evidence="8 9">HHB14362 ss-1</strain>
    </source>
</reference>
<gene>
    <name evidence="8" type="ORF">NEOLEDRAFT_611777</name>
</gene>
<proteinExistence type="predicted"/>
<dbReference type="FunFam" id="3.30.160.60:FF:000072">
    <property type="entry name" value="zinc finger protein 143 isoform X1"/>
    <property type="match status" value="1"/>
</dbReference>
<dbReference type="Gene3D" id="3.30.160.60">
    <property type="entry name" value="Classic Zinc Finger"/>
    <property type="match status" value="2"/>
</dbReference>
<name>A0A165VF84_9AGAM</name>
<feature type="region of interest" description="Disordered" evidence="6">
    <location>
        <begin position="212"/>
        <end position="231"/>
    </location>
</feature>
<dbReference type="PANTHER" id="PTHR23235">
    <property type="entry name" value="KRUEPPEL-LIKE TRANSCRIPTION FACTOR"/>
    <property type="match status" value="1"/>
</dbReference>
<dbReference type="InterPro" id="IPR013087">
    <property type="entry name" value="Znf_C2H2_type"/>
</dbReference>
<feature type="domain" description="C2H2-type" evidence="7">
    <location>
        <begin position="261"/>
        <end position="290"/>
    </location>
</feature>
<accession>A0A165VF84</accession>
<evidence type="ECO:0000256" key="5">
    <source>
        <dbReference type="PROSITE-ProRule" id="PRU00042"/>
    </source>
</evidence>
<feature type="region of interest" description="Disordered" evidence="6">
    <location>
        <begin position="108"/>
        <end position="138"/>
    </location>
</feature>
<protein>
    <recommendedName>
        <fullName evidence="7">C2H2-type domain-containing protein</fullName>
    </recommendedName>
</protein>
<feature type="domain" description="C2H2-type" evidence="7">
    <location>
        <begin position="291"/>
        <end position="315"/>
    </location>
</feature>
<feature type="compositionally biased region" description="Low complexity" evidence="6">
    <location>
        <begin position="24"/>
        <end position="40"/>
    </location>
</feature>
<dbReference type="EMBL" id="KV425554">
    <property type="protein sequence ID" value="KZT29591.1"/>
    <property type="molecule type" value="Genomic_DNA"/>
</dbReference>
<dbReference type="OrthoDB" id="3437960at2759"/>
<feature type="compositionally biased region" description="Basic residues" evidence="6">
    <location>
        <begin position="175"/>
        <end position="184"/>
    </location>
</feature>
<sequence>MMANLQTFTAYRGPYDPYGSGDQSPWSATSDSFSSSSPASLMPPTPSYLVQPSIPVHGQGRPRSCSDPRAGGRDAPAPAATGVNPSLLLRLRDHQLRDHHASARVAPTTNAVASPSTSLPLVSNRPPGRPRASTGERLNAPLVYPNTSLYGYGSSLPVPIPASPSCSPNVEGRQRSRSVSRLSHRATPYSSLSSSPAFNPDETLPFHNLSVHSPSGSSVSHEMHPSPSGSVTLRLPQIKEKVTSPAVRAASFSRRTKDARLYCPFDGCGATFTRKHNLEGHIRAHTGERPFSCDYPGCSSEFARAGDLKRHKHIHDKAGRADMH</sequence>